<proteinExistence type="inferred from homology"/>
<sequence length="329" mass="35814">MKTPFKWLAVTVAAGVFAVTSPAIAQTPMKLVLAHAVAPENPRAIAALKFADLVKEKSGGKMTIQVAGASQLGDDLTMLSALRTGTLDMSINSQGPISSVLPELSALGLPYLFSTQAKAWEILDGPIGQELGKKLEPKGLILLAWMDNGIRQITNNKRPVTKPEDLKGIKLRTPPDPSTVDMFQAMGASTQQINFSELYIALQQGVVDGQENPLANIHAGKLHEVQKYISITNHKYESTPFVMSAITWNRLSAEERKIVKDAAQESAVFQRGLMVAADEKLLAEYKKMPSLQISVADQSLFKAATQSVWDNWEKKPFGAFVKTLRAASK</sequence>
<dbReference type="STRING" id="83767.SAMN05660652_03396"/>
<protein>
    <submittedName>
        <fullName evidence="6">Tripartite ATP-independent transporter solute receptor, DctP family</fullName>
    </submittedName>
</protein>
<keyword evidence="3" id="KW-0813">Transport</keyword>
<dbReference type="GO" id="GO:0030288">
    <property type="term" value="C:outer membrane-bounded periplasmic space"/>
    <property type="evidence" value="ECO:0007669"/>
    <property type="project" value="InterPro"/>
</dbReference>
<evidence type="ECO:0000256" key="4">
    <source>
        <dbReference type="ARBA" id="ARBA00022729"/>
    </source>
</evidence>
<dbReference type="RefSeq" id="WP_091939328.1">
    <property type="nucleotide sequence ID" value="NZ_FNCY01000018.1"/>
</dbReference>
<evidence type="ECO:0000313" key="6">
    <source>
        <dbReference type="EMBL" id="SDI41570.1"/>
    </source>
</evidence>
<evidence type="ECO:0000256" key="3">
    <source>
        <dbReference type="ARBA" id="ARBA00022448"/>
    </source>
</evidence>
<dbReference type="NCBIfam" id="TIGR00787">
    <property type="entry name" value="dctP"/>
    <property type="match status" value="1"/>
</dbReference>
<reference evidence="6 7" key="1">
    <citation type="submission" date="2016-10" db="EMBL/GenBank/DDBJ databases">
        <authorList>
            <person name="de Groot N.N."/>
        </authorList>
    </citation>
    <scope>NUCLEOTIDE SEQUENCE [LARGE SCALE GENOMIC DNA]</scope>
    <source>
        <strain evidence="6 7">DSM 5885</strain>
    </source>
</reference>
<dbReference type="InterPro" id="IPR018389">
    <property type="entry name" value="DctP_fam"/>
</dbReference>
<keyword evidence="6" id="KW-0675">Receptor</keyword>
<keyword evidence="7" id="KW-1185">Reference proteome</keyword>
<dbReference type="NCBIfam" id="NF037995">
    <property type="entry name" value="TRAP_S1"/>
    <property type="match status" value="1"/>
</dbReference>
<dbReference type="Gene3D" id="3.40.190.170">
    <property type="entry name" value="Bacterial extracellular solute-binding protein, family 7"/>
    <property type="match status" value="1"/>
</dbReference>
<dbReference type="OrthoDB" id="9794826at2"/>
<dbReference type="InterPro" id="IPR038404">
    <property type="entry name" value="TRAP_DctP_sf"/>
</dbReference>
<evidence type="ECO:0000256" key="1">
    <source>
        <dbReference type="ARBA" id="ARBA00004196"/>
    </source>
</evidence>
<dbReference type="PANTHER" id="PTHR33376">
    <property type="match status" value="1"/>
</dbReference>
<accession>A0A1G8KFB6</accession>
<dbReference type="CDD" id="cd13603">
    <property type="entry name" value="PBP2_TRAP_Siap_TeaA_like"/>
    <property type="match status" value="1"/>
</dbReference>
<evidence type="ECO:0000256" key="2">
    <source>
        <dbReference type="ARBA" id="ARBA00009023"/>
    </source>
</evidence>
<name>A0A1G8KFB6_9RHOO</name>
<comment type="subcellular location">
    <subcellularLocation>
        <location evidence="1">Cell envelope</location>
    </subcellularLocation>
</comment>
<dbReference type="InterPro" id="IPR004682">
    <property type="entry name" value="TRAP_DctP"/>
</dbReference>
<keyword evidence="4 5" id="KW-0732">Signal</keyword>
<feature type="signal peptide" evidence="5">
    <location>
        <begin position="1"/>
        <end position="25"/>
    </location>
</feature>
<organism evidence="6 7">
    <name type="scientific">Propionivibrio dicarboxylicus</name>
    <dbReference type="NCBI Taxonomy" id="83767"/>
    <lineage>
        <taxon>Bacteria</taxon>
        <taxon>Pseudomonadati</taxon>
        <taxon>Pseudomonadota</taxon>
        <taxon>Betaproteobacteria</taxon>
        <taxon>Rhodocyclales</taxon>
        <taxon>Rhodocyclaceae</taxon>
        <taxon>Propionivibrio</taxon>
    </lineage>
</organism>
<dbReference type="Pfam" id="PF03480">
    <property type="entry name" value="DctP"/>
    <property type="match status" value="1"/>
</dbReference>
<dbReference type="Proteomes" id="UP000198607">
    <property type="component" value="Unassembled WGS sequence"/>
</dbReference>
<dbReference type="AlphaFoldDB" id="A0A1G8KFB6"/>
<dbReference type="GO" id="GO:0055085">
    <property type="term" value="P:transmembrane transport"/>
    <property type="evidence" value="ECO:0007669"/>
    <property type="project" value="InterPro"/>
</dbReference>
<feature type="chain" id="PRO_5011552094" evidence="5">
    <location>
        <begin position="26"/>
        <end position="329"/>
    </location>
</feature>
<dbReference type="PANTHER" id="PTHR33376:SF4">
    <property type="entry name" value="SIALIC ACID-BINDING PERIPLASMIC PROTEIN SIAP"/>
    <property type="match status" value="1"/>
</dbReference>
<evidence type="ECO:0000313" key="7">
    <source>
        <dbReference type="Proteomes" id="UP000198607"/>
    </source>
</evidence>
<gene>
    <name evidence="6" type="ORF">SAMN05660652_03396</name>
</gene>
<evidence type="ECO:0000256" key="5">
    <source>
        <dbReference type="SAM" id="SignalP"/>
    </source>
</evidence>
<dbReference type="EMBL" id="FNCY01000018">
    <property type="protein sequence ID" value="SDI41570.1"/>
    <property type="molecule type" value="Genomic_DNA"/>
</dbReference>
<dbReference type="PIRSF" id="PIRSF006470">
    <property type="entry name" value="DctB"/>
    <property type="match status" value="1"/>
</dbReference>
<comment type="similarity">
    <text evidence="2">Belongs to the bacterial solute-binding protein 7 family.</text>
</comment>